<dbReference type="PROSITE" id="PS50067">
    <property type="entry name" value="KINESIN_MOTOR_2"/>
    <property type="match status" value="1"/>
</dbReference>
<dbReference type="InterPro" id="IPR027417">
    <property type="entry name" value="P-loop_NTPase"/>
</dbReference>
<evidence type="ECO:0000256" key="2">
    <source>
        <dbReference type="ARBA" id="ARBA00004245"/>
    </source>
</evidence>
<keyword evidence="16" id="KW-1185">Reference proteome</keyword>
<dbReference type="GO" id="GO:0003777">
    <property type="term" value="F:microtubule motor activity"/>
    <property type="evidence" value="ECO:0007669"/>
    <property type="project" value="InterPro"/>
</dbReference>
<evidence type="ECO:0000313" key="16">
    <source>
        <dbReference type="Proteomes" id="UP000694620"/>
    </source>
</evidence>
<dbReference type="GO" id="GO:0005524">
    <property type="term" value="F:ATP binding"/>
    <property type="evidence" value="ECO:0007669"/>
    <property type="project" value="UniProtKB-UniRule"/>
</dbReference>
<dbReference type="SUPFAM" id="SSF52540">
    <property type="entry name" value="P-loop containing nucleoside triphosphate hydrolases"/>
    <property type="match status" value="1"/>
</dbReference>
<dbReference type="PANTHER" id="PTHR47968">
    <property type="entry name" value="CENTROMERE PROTEIN E"/>
    <property type="match status" value="1"/>
</dbReference>
<comment type="subcellular location">
    <subcellularLocation>
        <location evidence="2">Cytoplasm</location>
        <location evidence="2">Cytoskeleton</location>
    </subcellularLocation>
    <subcellularLocation>
        <location evidence="1">Nucleus</location>
    </subcellularLocation>
</comment>
<dbReference type="GO" id="GO:0000278">
    <property type="term" value="P:mitotic cell cycle"/>
    <property type="evidence" value="ECO:0007669"/>
    <property type="project" value="UniProtKB-ARBA"/>
</dbReference>
<dbReference type="GO" id="GO:0005819">
    <property type="term" value="C:spindle"/>
    <property type="evidence" value="ECO:0007669"/>
    <property type="project" value="UniProtKB-ARBA"/>
</dbReference>
<dbReference type="AlphaFoldDB" id="A0A8C4XHP8"/>
<evidence type="ECO:0000256" key="12">
    <source>
        <dbReference type="RuleBase" id="RU000394"/>
    </source>
</evidence>
<accession>A0A8C4XHP8</accession>
<feature type="binding site" evidence="11">
    <location>
        <begin position="113"/>
        <end position="120"/>
    </location>
    <ligand>
        <name>ATP</name>
        <dbReference type="ChEBI" id="CHEBI:30616"/>
    </ligand>
</feature>
<name>A0A8C4XHP8_ERPCA</name>
<keyword evidence="5 11" id="KW-0547">Nucleotide-binding</keyword>
<gene>
    <name evidence="15" type="primary">KIF18A</name>
</gene>
<dbReference type="GO" id="GO:0005874">
    <property type="term" value="C:microtubule"/>
    <property type="evidence" value="ECO:0007669"/>
    <property type="project" value="UniProtKB-KW"/>
</dbReference>
<dbReference type="InterPro" id="IPR001752">
    <property type="entry name" value="Kinesin_motor_dom"/>
</dbReference>
<dbReference type="Pfam" id="PF00225">
    <property type="entry name" value="Kinesin"/>
    <property type="match status" value="1"/>
</dbReference>
<evidence type="ECO:0000256" key="13">
    <source>
        <dbReference type="SAM" id="MobiDB-lite"/>
    </source>
</evidence>
<keyword evidence="7" id="KW-0175">Coiled coil</keyword>
<dbReference type="Ensembl" id="ENSECRT00000032320.1">
    <property type="protein sequence ID" value="ENSECRP00000031650.1"/>
    <property type="gene ID" value="ENSECRG00000021426.1"/>
</dbReference>
<evidence type="ECO:0000256" key="10">
    <source>
        <dbReference type="ARBA" id="ARBA00023242"/>
    </source>
</evidence>
<dbReference type="GeneTree" id="ENSGT00940000159058"/>
<keyword evidence="9" id="KW-0206">Cytoskeleton</keyword>
<dbReference type="GO" id="GO:0005634">
    <property type="term" value="C:nucleus"/>
    <property type="evidence" value="ECO:0007669"/>
    <property type="project" value="UniProtKB-SubCell"/>
</dbReference>
<evidence type="ECO:0000256" key="8">
    <source>
        <dbReference type="ARBA" id="ARBA00023175"/>
    </source>
</evidence>
<evidence type="ECO:0000256" key="11">
    <source>
        <dbReference type="PROSITE-ProRule" id="PRU00283"/>
    </source>
</evidence>
<reference evidence="15" key="3">
    <citation type="submission" date="2025-09" db="UniProtKB">
        <authorList>
            <consortium name="Ensembl"/>
        </authorList>
    </citation>
    <scope>IDENTIFICATION</scope>
</reference>
<proteinExistence type="inferred from homology"/>
<reference evidence="15" key="1">
    <citation type="submission" date="2021-06" db="EMBL/GenBank/DDBJ databases">
        <authorList>
            <consortium name="Wellcome Sanger Institute Data Sharing"/>
        </authorList>
    </citation>
    <scope>NUCLEOTIDE SEQUENCE [LARGE SCALE GENOMIC DNA]</scope>
</reference>
<organism evidence="15 16">
    <name type="scientific">Erpetoichthys calabaricus</name>
    <name type="common">Rope fish</name>
    <name type="synonym">Calamoichthys calabaricus</name>
    <dbReference type="NCBI Taxonomy" id="27687"/>
    <lineage>
        <taxon>Eukaryota</taxon>
        <taxon>Metazoa</taxon>
        <taxon>Chordata</taxon>
        <taxon>Craniata</taxon>
        <taxon>Vertebrata</taxon>
        <taxon>Euteleostomi</taxon>
        <taxon>Actinopterygii</taxon>
        <taxon>Polypteriformes</taxon>
        <taxon>Polypteridae</taxon>
        <taxon>Erpetoichthys</taxon>
    </lineage>
</organism>
<evidence type="ECO:0000256" key="1">
    <source>
        <dbReference type="ARBA" id="ARBA00004123"/>
    </source>
</evidence>
<evidence type="ECO:0000259" key="14">
    <source>
        <dbReference type="PROSITE" id="PS50067"/>
    </source>
</evidence>
<keyword evidence="8 11" id="KW-0505">Motor protein</keyword>
<dbReference type="InterPro" id="IPR036961">
    <property type="entry name" value="Kinesin_motor_dom_sf"/>
</dbReference>
<dbReference type="Proteomes" id="UP000694620">
    <property type="component" value="Chromosome 2"/>
</dbReference>
<evidence type="ECO:0000313" key="15">
    <source>
        <dbReference type="Ensembl" id="ENSECRP00000031650.1"/>
    </source>
</evidence>
<dbReference type="FunFam" id="3.40.850.10:FF:000027">
    <property type="entry name" value="Kinesin-like protein"/>
    <property type="match status" value="1"/>
</dbReference>
<evidence type="ECO:0000256" key="5">
    <source>
        <dbReference type="ARBA" id="ARBA00022741"/>
    </source>
</evidence>
<dbReference type="GO" id="GO:0007018">
    <property type="term" value="P:microtubule-based movement"/>
    <property type="evidence" value="ECO:0007669"/>
    <property type="project" value="InterPro"/>
</dbReference>
<keyword evidence="10" id="KW-0539">Nucleus</keyword>
<dbReference type="CDD" id="cd01370">
    <property type="entry name" value="KISc_KIP3_like"/>
    <property type="match status" value="1"/>
</dbReference>
<feature type="domain" description="Kinesin motor" evidence="14">
    <location>
        <begin position="11"/>
        <end position="355"/>
    </location>
</feature>
<dbReference type="InterPro" id="IPR027640">
    <property type="entry name" value="Kinesin-like_fam"/>
</dbReference>
<evidence type="ECO:0000256" key="6">
    <source>
        <dbReference type="ARBA" id="ARBA00022840"/>
    </source>
</evidence>
<evidence type="ECO:0000256" key="3">
    <source>
        <dbReference type="ARBA" id="ARBA00022490"/>
    </source>
</evidence>
<feature type="region of interest" description="Disordered" evidence="13">
    <location>
        <begin position="744"/>
        <end position="770"/>
    </location>
</feature>
<evidence type="ECO:0000256" key="7">
    <source>
        <dbReference type="ARBA" id="ARBA00023054"/>
    </source>
</evidence>
<evidence type="ECO:0000256" key="4">
    <source>
        <dbReference type="ARBA" id="ARBA00022701"/>
    </source>
</evidence>
<dbReference type="PANTHER" id="PTHR47968:SF73">
    <property type="entry name" value="KINESIN-LIKE PROTEIN"/>
    <property type="match status" value="1"/>
</dbReference>
<dbReference type="SMART" id="SM00129">
    <property type="entry name" value="KISc"/>
    <property type="match status" value="1"/>
</dbReference>
<sequence>MSVEESNVCNHVKVAVRVRPENEREKEGNYRKVVQVVDKYMLVFDPKEEELSFFQSRKASNRDITRKANKDAQFVFDNVFDENSTQADIFDNLMKGMLDGFLNGYNCTVLAYGATGAGKTHTMLGLPSDPGVMYLTMKELYSRIDLLKDEIQCDIAVSYLEVYNEQIRDLLVNSGPLAVREDSIKGVVVQGLSLLQPKSAEQILEMLDYGNKNRTQHPTDVNASSSRSHAVFQIYLRQQSKTANINQNIKIAKMSLIDLAGSERVSATNTKGARLREGANINRSLLALGNVINALADPKSKKSHIPYRNSKLTRLLKDSLGGNCRTIMIAAVSPSALYYDDTYNTLKYANRAKDIQSSLKSNVVNLESHVGQYAVICEQQKEEIRMLKERLKEYEEKKIDIPEKRRLSLLTLCNQKNAEYERLEDTLKSIFLNRTEIRKEILSFEKKLKESELRMLHQKCTYHHIQLLCFDEKAVKETCKFERRIASLAAYHSHLRKKLQEVKSHLAENDNWLHRTENEMLLCDQTKNLQKELLCHSLQLEVLDVKQQMECLTSLFLLQGQENQLNEKALQCLLPAFRRQYQILKSANLASSFVEADYKECEQLVRREKGVVWADQHNDESTEPCSNYNLNLASIISFSSMSHQNTPCSTRKRKRKSLERRCSTVLTEKPQEEIKDASKQNTILLAGTGNSLPQLEGSKQMDFSPVRKPLAPIKLQFNDSFSEDGICPLPYTPEVCHPHLVNCPRTETQRPENLGKSSSYEKKNEMDSDPANIAVRSDDSVTTANTTITLSPSSSKLQTTEKCLPQPKISKVYSKVSHRLPLPALLNETSIKLVKPSYMAMTSAAQRRRRLSCNSASLNSLRAGTQGTSAPKRMRLDPLSVKAMRVPKSMGDSRDQSKQITSQFRHGRTILERNPRLPMYRSNASLLKAANLLKTVTDKS</sequence>
<protein>
    <recommendedName>
        <fullName evidence="12">Kinesin-like protein</fullName>
    </recommendedName>
</protein>
<keyword evidence="6 11" id="KW-0067">ATP-binding</keyword>
<dbReference type="GO" id="GO:0008017">
    <property type="term" value="F:microtubule binding"/>
    <property type="evidence" value="ECO:0007669"/>
    <property type="project" value="InterPro"/>
</dbReference>
<keyword evidence="3" id="KW-0963">Cytoplasm</keyword>
<reference evidence="15" key="2">
    <citation type="submission" date="2025-08" db="UniProtKB">
        <authorList>
            <consortium name="Ensembl"/>
        </authorList>
    </citation>
    <scope>IDENTIFICATION</scope>
</reference>
<dbReference type="PROSITE" id="PS00411">
    <property type="entry name" value="KINESIN_MOTOR_1"/>
    <property type="match status" value="1"/>
</dbReference>
<evidence type="ECO:0000256" key="9">
    <source>
        <dbReference type="ARBA" id="ARBA00023212"/>
    </source>
</evidence>
<dbReference type="InterPro" id="IPR019821">
    <property type="entry name" value="Kinesin_motor_CS"/>
</dbReference>
<dbReference type="PRINTS" id="PR00380">
    <property type="entry name" value="KINESINHEAVY"/>
</dbReference>
<keyword evidence="4 12" id="KW-0493">Microtubule</keyword>
<dbReference type="Gene3D" id="3.40.850.10">
    <property type="entry name" value="Kinesin motor domain"/>
    <property type="match status" value="1"/>
</dbReference>
<comment type="similarity">
    <text evidence="11 12">Belongs to the TRAFAC class myosin-kinesin ATPase superfamily. Kinesin family.</text>
</comment>